<accession>A0A374NF09</accession>
<dbReference type="EMBL" id="QSOE01000108">
    <property type="protein sequence ID" value="RGI82080.1"/>
    <property type="molecule type" value="Genomic_DNA"/>
</dbReference>
<organism evidence="1 2">
    <name type="scientific">Anaerobutyricum hallii</name>
    <dbReference type="NCBI Taxonomy" id="39488"/>
    <lineage>
        <taxon>Bacteria</taxon>
        <taxon>Bacillati</taxon>
        <taxon>Bacillota</taxon>
        <taxon>Clostridia</taxon>
        <taxon>Lachnospirales</taxon>
        <taxon>Lachnospiraceae</taxon>
        <taxon>Anaerobutyricum</taxon>
    </lineage>
</organism>
<evidence type="ECO:0008006" key="3">
    <source>
        <dbReference type="Google" id="ProtNLM"/>
    </source>
</evidence>
<reference evidence="1 2" key="1">
    <citation type="submission" date="2018-08" db="EMBL/GenBank/DDBJ databases">
        <title>A genome reference for cultivated species of the human gut microbiota.</title>
        <authorList>
            <person name="Zou Y."/>
            <person name="Xue W."/>
            <person name="Luo G."/>
        </authorList>
    </citation>
    <scope>NUCLEOTIDE SEQUENCE [LARGE SCALE GENOMIC DNA]</scope>
    <source>
        <strain evidence="1 2">TM10-1AC</strain>
    </source>
</reference>
<evidence type="ECO:0000313" key="1">
    <source>
        <dbReference type="EMBL" id="RGI82080.1"/>
    </source>
</evidence>
<dbReference type="RefSeq" id="WP_117983311.1">
    <property type="nucleotide sequence ID" value="NZ_QSOE01000108.1"/>
</dbReference>
<dbReference type="AlphaFoldDB" id="A0A374NF09"/>
<name>A0A374NF09_9FIRM</name>
<proteinExistence type="predicted"/>
<comment type="caution">
    <text evidence="1">The sequence shown here is derived from an EMBL/GenBank/DDBJ whole genome shotgun (WGS) entry which is preliminary data.</text>
</comment>
<dbReference type="Proteomes" id="UP000262524">
    <property type="component" value="Unassembled WGS sequence"/>
</dbReference>
<gene>
    <name evidence="1" type="ORF">DXD91_12490</name>
</gene>
<protein>
    <recommendedName>
        <fullName evidence="3">DNA methylase</fullName>
    </recommendedName>
</protein>
<evidence type="ECO:0000313" key="2">
    <source>
        <dbReference type="Proteomes" id="UP000262524"/>
    </source>
</evidence>
<sequence length="319" mass="36471">MEKQDILKVVRANEGTVLSFPDRGPWGNNRYRGNCSGYIHAFLIDQYNVNYMAEMYAGGGTGYDVCKDMQVKYIGADINPNPVRPDIYVCNALVDEIPEEFSEADFVFQHMPYPEIGIKYAGSEYADPDGRLKSQDIGQMNFTKGMQANNKVTMKLYNAMHPGAKMGILCGNIRRKGKYHDMMLSLALPGELIQSIVKMQHNCISDGRTYAKKNFVPIVHENLVILQKPFEQTYYVGYVLPKTYQIDIRNSISATWRDVFRYVLFNKGGKMHYKQLADAVKGYKKSENNRNIEAKARQTLRRYTKTFRACGDGYYELVA</sequence>